<dbReference type="EMBL" id="BTRK01000005">
    <property type="protein sequence ID" value="GMR51346.1"/>
    <property type="molecule type" value="Genomic_DNA"/>
</dbReference>
<dbReference type="AlphaFoldDB" id="A0AAN5I5D9"/>
<accession>A0AAN5I5D9</accession>
<protein>
    <submittedName>
        <fullName evidence="1">Uncharacterized protein</fullName>
    </submittedName>
</protein>
<feature type="non-terminal residue" evidence="1">
    <location>
        <position position="74"/>
    </location>
</feature>
<organism evidence="1 2">
    <name type="scientific">Pristionchus mayeri</name>
    <dbReference type="NCBI Taxonomy" id="1317129"/>
    <lineage>
        <taxon>Eukaryota</taxon>
        <taxon>Metazoa</taxon>
        <taxon>Ecdysozoa</taxon>
        <taxon>Nematoda</taxon>
        <taxon>Chromadorea</taxon>
        <taxon>Rhabditida</taxon>
        <taxon>Rhabditina</taxon>
        <taxon>Diplogasteromorpha</taxon>
        <taxon>Diplogasteroidea</taxon>
        <taxon>Neodiplogasteridae</taxon>
        <taxon>Pristionchus</taxon>
    </lineage>
</organism>
<name>A0AAN5I5D9_9BILA</name>
<reference evidence="2" key="1">
    <citation type="submission" date="2022-10" db="EMBL/GenBank/DDBJ databases">
        <title>Genome assembly of Pristionchus species.</title>
        <authorList>
            <person name="Yoshida K."/>
            <person name="Sommer R.J."/>
        </authorList>
    </citation>
    <scope>NUCLEOTIDE SEQUENCE [LARGE SCALE GENOMIC DNA]</scope>
    <source>
        <strain evidence="2">RS5460</strain>
    </source>
</reference>
<evidence type="ECO:0000313" key="1">
    <source>
        <dbReference type="EMBL" id="GMR51346.1"/>
    </source>
</evidence>
<sequence>AIAAMSAGMQLTGHVLQSGPCVQANIEIGNYTKEVISTTGVDKIHGEVAYSPLNIAPADNMRFVVRKSSYGFYG</sequence>
<gene>
    <name evidence="1" type="ORF">PMAYCL1PPCAC_21541</name>
</gene>
<proteinExistence type="predicted"/>
<keyword evidence="2" id="KW-1185">Reference proteome</keyword>
<feature type="non-terminal residue" evidence="1">
    <location>
        <position position="1"/>
    </location>
</feature>
<dbReference type="Proteomes" id="UP001328107">
    <property type="component" value="Unassembled WGS sequence"/>
</dbReference>
<comment type="caution">
    <text evidence="1">The sequence shown here is derived from an EMBL/GenBank/DDBJ whole genome shotgun (WGS) entry which is preliminary data.</text>
</comment>
<evidence type="ECO:0000313" key="2">
    <source>
        <dbReference type="Proteomes" id="UP001328107"/>
    </source>
</evidence>